<dbReference type="AlphaFoldDB" id="A0A2K5AR31"/>
<dbReference type="Proteomes" id="UP000236248">
    <property type="component" value="Chromosome NCAV"/>
</dbReference>
<evidence type="ECO:0000313" key="2">
    <source>
        <dbReference type="Proteomes" id="UP000236248"/>
    </source>
</evidence>
<dbReference type="EMBL" id="LT981265">
    <property type="protein sequence ID" value="SPC34111.1"/>
    <property type="molecule type" value="Genomic_DNA"/>
</dbReference>
<sequence>MITITIPLADYTYATHNSLPVIEPMEHYIAGRNMISMASYYTMENHLPSSLLLHTLLMIHTASLSQSQPARQMFQRKIQSN</sequence>
<dbReference type="KEGG" id="ncv:NCAV_0934"/>
<keyword evidence="2" id="KW-1185">Reference proteome</keyword>
<accession>A0A2K5AR31</accession>
<name>A0A2K5AR31_9ARCH</name>
<gene>
    <name evidence="1" type="ORF">NCAV_0934</name>
</gene>
<reference evidence="2" key="1">
    <citation type="submission" date="2018-01" db="EMBL/GenBank/DDBJ databases">
        <authorList>
            <person name="Kerou L M."/>
        </authorList>
    </citation>
    <scope>NUCLEOTIDE SEQUENCE [LARGE SCALE GENOMIC DNA]</scope>
    <source>
        <strain evidence="2">SCU2</strain>
    </source>
</reference>
<evidence type="ECO:0000313" key="1">
    <source>
        <dbReference type="EMBL" id="SPC34111.1"/>
    </source>
</evidence>
<proteinExistence type="predicted"/>
<organism evidence="1 2">
    <name type="scientific">Candidatus Nitrosocaldus cavascurensis</name>
    <dbReference type="NCBI Taxonomy" id="2058097"/>
    <lineage>
        <taxon>Archaea</taxon>
        <taxon>Nitrososphaerota</taxon>
        <taxon>Nitrososphaeria</taxon>
        <taxon>Candidatus Nitrosocaldales</taxon>
        <taxon>Candidatus Nitrosocaldaceae</taxon>
        <taxon>Candidatus Nitrosocaldus</taxon>
    </lineage>
</organism>
<protein>
    <submittedName>
        <fullName evidence="1">Uncharacterized protein</fullName>
    </submittedName>
</protein>